<feature type="transmembrane region" description="Helical" evidence="1">
    <location>
        <begin position="81"/>
        <end position="102"/>
    </location>
</feature>
<evidence type="ECO:0000256" key="1">
    <source>
        <dbReference type="SAM" id="Phobius"/>
    </source>
</evidence>
<dbReference type="OrthoDB" id="840418at2"/>
<keyword evidence="1" id="KW-1133">Transmembrane helix</keyword>
<name>A0A1M7IKV0_9BACT</name>
<accession>A0A1M7IKV0</accession>
<gene>
    <name evidence="2" type="ORF">SAMN04488057_101370</name>
</gene>
<feature type="transmembrane region" description="Helical" evidence="1">
    <location>
        <begin position="40"/>
        <end position="60"/>
    </location>
</feature>
<evidence type="ECO:0000313" key="2">
    <source>
        <dbReference type="EMBL" id="SHM41238.1"/>
    </source>
</evidence>
<keyword evidence="1" id="KW-0812">Transmembrane</keyword>
<proteinExistence type="predicted"/>
<evidence type="ECO:0000313" key="3">
    <source>
        <dbReference type="Proteomes" id="UP000184513"/>
    </source>
</evidence>
<dbReference type="EMBL" id="FRCY01000001">
    <property type="protein sequence ID" value="SHM41238.1"/>
    <property type="molecule type" value="Genomic_DNA"/>
</dbReference>
<protein>
    <submittedName>
        <fullName evidence="2">Uncharacterized protein</fullName>
    </submittedName>
</protein>
<dbReference type="RefSeq" id="WP_073090829.1">
    <property type="nucleotide sequence ID" value="NZ_FRCY01000001.1"/>
</dbReference>
<reference evidence="2 3" key="1">
    <citation type="submission" date="2016-11" db="EMBL/GenBank/DDBJ databases">
        <authorList>
            <person name="Jaros S."/>
            <person name="Januszkiewicz K."/>
            <person name="Wedrychowicz H."/>
        </authorList>
    </citation>
    <scope>NUCLEOTIDE SEQUENCE [LARGE SCALE GENOMIC DNA]</scope>
    <source>
        <strain evidence="2 3">CGMCC 1.6102</strain>
    </source>
</reference>
<dbReference type="AlphaFoldDB" id="A0A1M7IKV0"/>
<keyword evidence="3" id="KW-1185">Reference proteome</keyword>
<dbReference type="Proteomes" id="UP000184513">
    <property type="component" value="Unassembled WGS sequence"/>
</dbReference>
<sequence length="140" mass="14571">MKTHKIVPILIVAVLLGSQINVLAQESKNEYLEKSRRQKTAGYIMAGGGLAMVAAGSIMFSENFILFGASNAEERATGMGVAMAVVGGIATIGSIPMLISAANNKRKATQMSFKPLPTSVPGYAGGIPSHIPSLTLTIPL</sequence>
<keyword evidence="1" id="KW-0472">Membrane</keyword>
<organism evidence="2 3">
    <name type="scientific">Cyclobacterium lianum</name>
    <dbReference type="NCBI Taxonomy" id="388280"/>
    <lineage>
        <taxon>Bacteria</taxon>
        <taxon>Pseudomonadati</taxon>
        <taxon>Bacteroidota</taxon>
        <taxon>Cytophagia</taxon>
        <taxon>Cytophagales</taxon>
        <taxon>Cyclobacteriaceae</taxon>
        <taxon>Cyclobacterium</taxon>
    </lineage>
</organism>